<name>A0A8H3FKC5_9LECA</name>
<keyword evidence="3" id="KW-1185">Reference proteome</keyword>
<dbReference type="PANTHER" id="PTHR38887">
    <property type="entry name" value="CHROMOSOME 21, WHOLE GENOME SHOTGUN SEQUENCE"/>
    <property type="match status" value="1"/>
</dbReference>
<comment type="caution">
    <text evidence="2">The sequence shown here is derived from an EMBL/GenBank/DDBJ whole genome shotgun (WGS) entry which is preliminary data.</text>
</comment>
<dbReference type="PANTHER" id="PTHR38887:SF1">
    <property type="entry name" value="RAS MODIFICATION PROTEIN ERF4"/>
    <property type="match status" value="1"/>
</dbReference>
<proteinExistence type="predicted"/>
<dbReference type="AlphaFoldDB" id="A0A8H3FKC5"/>
<gene>
    <name evidence="2" type="ORF">HETSPECPRED_006273</name>
</gene>
<dbReference type="OrthoDB" id="3433125at2759"/>
<feature type="region of interest" description="Disordered" evidence="1">
    <location>
        <begin position="21"/>
        <end position="43"/>
    </location>
</feature>
<evidence type="ECO:0000313" key="3">
    <source>
        <dbReference type="Proteomes" id="UP000664521"/>
    </source>
</evidence>
<protein>
    <submittedName>
        <fullName evidence="2">Uncharacterized protein</fullName>
    </submittedName>
</protein>
<dbReference type="Proteomes" id="UP000664521">
    <property type="component" value="Unassembled WGS sequence"/>
</dbReference>
<sequence length="435" mass="47241">MGPVTRAVQTGVGLAAELKAARKERKASEISRGNGDLTDQKESVDISEMNHEDDISHGDERFLGGGGTVDLDYPGQPANEIAPPRYSPPPYREENLVNLDDIKYSLPEIDTPPPRLSCPVVIPQRRPGSKGRGFMRAYAPVLLDYDINEEFFLAFLKTFHKASMASPILNVITIGAGALANIPEPFSLLAAISISALSATAAELQGRNRSNNFLAKANDEIFKPRGLFCLVMSFRPNDVPEGDVGMAPVDTSSVALKWLDPPKSSIRMKASKFRASSGVTNGELEMPETAPLIYADTGYAEISKPKDEESTRGSLSSSRKVAAAYFDKRAQAKYAYKHPDSALATESRPQFASKYGDPTHPSVMTNYAGRVSAAMKGESLADRQARKRVQALQPGRARGAIRRILPSSVLYLMIVNLPTGEELAEARNAVEERSS</sequence>
<evidence type="ECO:0000313" key="2">
    <source>
        <dbReference type="EMBL" id="CAF9926148.1"/>
    </source>
</evidence>
<reference evidence="2" key="1">
    <citation type="submission" date="2021-03" db="EMBL/GenBank/DDBJ databases">
        <authorList>
            <person name="Tagirdzhanova G."/>
        </authorList>
    </citation>
    <scope>NUCLEOTIDE SEQUENCE</scope>
</reference>
<dbReference type="InterPro" id="IPR053221">
    <property type="entry name" value="Burnettramic_acid_biosynth"/>
</dbReference>
<organism evidence="2 3">
    <name type="scientific">Heterodermia speciosa</name>
    <dbReference type="NCBI Taxonomy" id="116794"/>
    <lineage>
        <taxon>Eukaryota</taxon>
        <taxon>Fungi</taxon>
        <taxon>Dikarya</taxon>
        <taxon>Ascomycota</taxon>
        <taxon>Pezizomycotina</taxon>
        <taxon>Lecanoromycetes</taxon>
        <taxon>OSLEUM clade</taxon>
        <taxon>Lecanoromycetidae</taxon>
        <taxon>Caliciales</taxon>
        <taxon>Physciaceae</taxon>
        <taxon>Heterodermia</taxon>
    </lineage>
</organism>
<evidence type="ECO:0000256" key="1">
    <source>
        <dbReference type="SAM" id="MobiDB-lite"/>
    </source>
</evidence>
<accession>A0A8H3FKC5</accession>
<dbReference type="EMBL" id="CAJPDS010000040">
    <property type="protein sequence ID" value="CAF9926148.1"/>
    <property type="molecule type" value="Genomic_DNA"/>
</dbReference>